<dbReference type="AlphaFoldDB" id="A0A511HBQ4"/>
<reference evidence="2 3" key="1">
    <citation type="submission" date="2019-07" db="EMBL/GenBank/DDBJ databases">
        <title>Whole genome shotgun sequence of Myxococcus virescens NBRC 100334.</title>
        <authorList>
            <person name="Hosoyama A."/>
            <person name="Uohara A."/>
            <person name="Ohji S."/>
            <person name="Ichikawa N."/>
        </authorList>
    </citation>
    <scope>NUCLEOTIDE SEQUENCE [LARGE SCALE GENOMIC DNA]</scope>
    <source>
        <strain evidence="2 3">NBRC 100334</strain>
    </source>
</reference>
<dbReference type="Proteomes" id="UP000321224">
    <property type="component" value="Unassembled WGS sequence"/>
</dbReference>
<comment type="caution">
    <text evidence="2">The sequence shown here is derived from an EMBL/GenBank/DDBJ whole genome shotgun (WGS) entry which is preliminary data.</text>
</comment>
<dbReference type="Gene3D" id="2.130.10.10">
    <property type="entry name" value="YVTN repeat-like/Quinoprotein amine dehydrogenase"/>
    <property type="match status" value="1"/>
</dbReference>
<organism evidence="2 3">
    <name type="scientific">Myxococcus virescens</name>
    <dbReference type="NCBI Taxonomy" id="83456"/>
    <lineage>
        <taxon>Bacteria</taxon>
        <taxon>Pseudomonadati</taxon>
        <taxon>Myxococcota</taxon>
        <taxon>Myxococcia</taxon>
        <taxon>Myxococcales</taxon>
        <taxon>Cystobacterineae</taxon>
        <taxon>Myxococcaceae</taxon>
        <taxon>Myxococcus</taxon>
    </lineage>
</organism>
<feature type="compositionally biased region" description="Acidic residues" evidence="1">
    <location>
        <begin position="79"/>
        <end position="110"/>
    </location>
</feature>
<evidence type="ECO:0000313" key="3">
    <source>
        <dbReference type="Proteomes" id="UP000321224"/>
    </source>
</evidence>
<dbReference type="EMBL" id="BJVY01000013">
    <property type="protein sequence ID" value="GEL70988.1"/>
    <property type="molecule type" value="Genomic_DNA"/>
</dbReference>
<feature type="region of interest" description="Disordered" evidence="1">
    <location>
        <begin position="42"/>
        <end position="125"/>
    </location>
</feature>
<sequence>MNTTTHFGPVGYSAGNGDEMKRGWGWAGALFVAGWVWTGCGSGGDTTGTEGLDIPPSELPQTPEGDAGTPDAGTLDSGTPDEPDAGEPDSGTPDDDGGTPDSGTPDDDGGTPDGGPVEVPLPTPSAANWEFFGREAGGPRFIHGVSADASGNIWVAGGEEGLFLMKKGERTFRRYTMAEGLRPYGYMPDGSAPPGPKYLKVISVAGAWNDTVFVGYEGMPGDGALHCENNWDSNVPDPARYKSGDADRVSLRADGTLDVVHYDIFSGPNVVDAELRGREKLCNIWRIAYDAKTNSVWFGANHGFARGDADYRGDPTCNGQFHCWGVEEHSHPGINAYIYSNPTEDRAQHGEDRSRWRVQPALLTDAYWGLGVRPDGDVWVGGANRTTRYFYGTVANDFWEGQTRTESRAYAWNRIDIWADAVGEERYSRPEQRTDDLVSGIAVVGTSAWVGSFGHGLAELNDSGQVVRTLKSELAAPHVASVAADPANGSIWAGHSWGGGLSRVRGGSVSHYGLSVLGRELSSMRVPDIQVDRSGPRRRILVAFQGATLSDGTVMPGTIGIYSGD</sequence>
<evidence type="ECO:0000256" key="1">
    <source>
        <dbReference type="SAM" id="MobiDB-lite"/>
    </source>
</evidence>
<name>A0A511HBQ4_9BACT</name>
<dbReference type="InterPro" id="IPR015943">
    <property type="entry name" value="WD40/YVTN_repeat-like_dom_sf"/>
</dbReference>
<protein>
    <submittedName>
        <fullName evidence="2">Uncharacterized protein</fullName>
    </submittedName>
</protein>
<dbReference type="RefSeq" id="WP_090484645.1">
    <property type="nucleotide sequence ID" value="NZ_BJVY01000013.1"/>
</dbReference>
<proteinExistence type="predicted"/>
<accession>A0A511HBQ4</accession>
<dbReference type="SUPFAM" id="SSF63829">
    <property type="entry name" value="Calcium-dependent phosphotriesterase"/>
    <property type="match status" value="1"/>
</dbReference>
<evidence type="ECO:0000313" key="2">
    <source>
        <dbReference type="EMBL" id="GEL70988.1"/>
    </source>
</evidence>
<gene>
    <name evidence="2" type="ORF">MVI01_27720</name>
</gene>